<feature type="signal peptide" evidence="2">
    <location>
        <begin position="1"/>
        <end position="19"/>
    </location>
</feature>
<evidence type="ECO:0000313" key="3">
    <source>
        <dbReference type="EMBL" id="KAJ5109363.1"/>
    </source>
</evidence>
<comment type="caution">
    <text evidence="3">The sequence shown here is derived from an EMBL/GenBank/DDBJ whole genome shotgun (WGS) entry which is preliminary data.</text>
</comment>
<organism evidence="3 4">
    <name type="scientific">Penicillium angulare</name>
    <dbReference type="NCBI Taxonomy" id="116970"/>
    <lineage>
        <taxon>Eukaryota</taxon>
        <taxon>Fungi</taxon>
        <taxon>Dikarya</taxon>
        <taxon>Ascomycota</taxon>
        <taxon>Pezizomycotina</taxon>
        <taxon>Eurotiomycetes</taxon>
        <taxon>Eurotiomycetidae</taxon>
        <taxon>Eurotiales</taxon>
        <taxon>Aspergillaceae</taxon>
        <taxon>Penicillium</taxon>
    </lineage>
</organism>
<evidence type="ECO:0000256" key="1">
    <source>
        <dbReference type="SAM" id="MobiDB-lite"/>
    </source>
</evidence>
<dbReference type="Proteomes" id="UP001149165">
    <property type="component" value="Unassembled WGS sequence"/>
</dbReference>
<reference evidence="3" key="1">
    <citation type="submission" date="2022-11" db="EMBL/GenBank/DDBJ databases">
        <authorList>
            <person name="Petersen C."/>
        </authorList>
    </citation>
    <scope>NUCLEOTIDE SEQUENCE</scope>
    <source>
        <strain evidence="3">IBT 30069</strain>
    </source>
</reference>
<dbReference type="Pfam" id="PF10685">
    <property type="entry name" value="KGG"/>
    <property type="match status" value="1"/>
</dbReference>
<dbReference type="InterPro" id="IPR019626">
    <property type="entry name" value="Stress-induced_KGG_rpt"/>
</dbReference>
<gene>
    <name evidence="3" type="ORF">N7456_006038</name>
</gene>
<evidence type="ECO:0008006" key="5">
    <source>
        <dbReference type="Google" id="ProtNLM"/>
    </source>
</evidence>
<reference evidence="3" key="2">
    <citation type="journal article" date="2023" name="IMA Fungus">
        <title>Comparative genomic study of the Penicillium genus elucidates a diverse pangenome and 15 lateral gene transfer events.</title>
        <authorList>
            <person name="Petersen C."/>
            <person name="Sorensen T."/>
            <person name="Nielsen M.R."/>
            <person name="Sondergaard T.E."/>
            <person name="Sorensen J.L."/>
            <person name="Fitzpatrick D.A."/>
            <person name="Frisvad J.C."/>
            <person name="Nielsen K.L."/>
        </authorList>
    </citation>
    <scope>NUCLEOTIDE SEQUENCE</scope>
    <source>
        <strain evidence="3">IBT 30069</strain>
    </source>
</reference>
<feature type="region of interest" description="Disordered" evidence="1">
    <location>
        <begin position="106"/>
        <end position="130"/>
    </location>
</feature>
<evidence type="ECO:0000313" key="4">
    <source>
        <dbReference type="Proteomes" id="UP001149165"/>
    </source>
</evidence>
<name>A0A9W9KL30_9EURO</name>
<protein>
    <recommendedName>
        <fullName evidence="5">Conidiation-specific protein 10</fullName>
    </recommendedName>
</protein>
<accession>A0A9W9KL30</accession>
<feature type="chain" id="PRO_5040988002" description="Conidiation-specific protein 10" evidence="2">
    <location>
        <begin position="20"/>
        <end position="130"/>
    </location>
</feature>
<keyword evidence="2" id="KW-0732">Signal</keyword>
<sequence>MSFPLLRLALLRLEPVALSSHRTIATVAHRHHPNPGNFANRPREELEEIGHRGGKKGGKAKGSGGFHSMDPVKQREISSAGGRATKKAAREFEEAAKEFGREGSAHACHTWKSQEPSVVPPGLGEWKTSV</sequence>
<dbReference type="EMBL" id="JAPQKH010000003">
    <property type="protein sequence ID" value="KAJ5109363.1"/>
    <property type="molecule type" value="Genomic_DNA"/>
</dbReference>
<keyword evidence="4" id="KW-1185">Reference proteome</keyword>
<dbReference type="OrthoDB" id="2137750at2759"/>
<proteinExistence type="predicted"/>
<feature type="region of interest" description="Disordered" evidence="1">
    <location>
        <begin position="49"/>
        <end position="89"/>
    </location>
</feature>
<evidence type="ECO:0000256" key="2">
    <source>
        <dbReference type="SAM" id="SignalP"/>
    </source>
</evidence>
<dbReference type="AlphaFoldDB" id="A0A9W9KL30"/>